<dbReference type="RefSeq" id="WP_153459724.1">
    <property type="nucleotide sequence ID" value="NZ_WBOF01000001.1"/>
</dbReference>
<protein>
    <submittedName>
        <fullName evidence="2">AAA family ATPase</fullName>
    </submittedName>
</protein>
<evidence type="ECO:0000313" key="3">
    <source>
        <dbReference type="Proteomes" id="UP000450000"/>
    </source>
</evidence>
<dbReference type="PANTHER" id="PTHR35894:SF1">
    <property type="entry name" value="PHOSPHORIBULOKINASE _ URIDINE KINASE FAMILY"/>
    <property type="match status" value="1"/>
</dbReference>
<dbReference type="Gene3D" id="3.40.50.300">
    <property type="entry name" value="P-loop containing nucleotide triphosphate hydrolases"/>
    <property type="match status" value="1"/>
</dbReference>
<dbReference type="SUPFAM" id="SSF52540">
    <property type="entry name" value="P-loop containing nucleoside triphosphate hydrolases"/>
    <property type="match status" value="1"/>
</dbReference>
<reference evidence="2 3" key="1">
    <citation type="submission" date="2019-09" db="EMBL/GenBank/DDBJ databases">
        <title>Genome Sequences of Streptomyces kaniharaensis ATCC 21070.</title>
        <authorList>
            <person name="Zhu W."/>
            <person name="De Crecy-Lagard V."/>
            <person name="Richards N.G."/>
        </authorList>
    </citation>
    <scope>NUCLEOTIDE SEQUENCE [LARGE SCALE GENOMIC DNA]</scope>
    <source>
        <strain evidence="2 3">SF-557</strain>
    </source>
</reference>
<dbReference type="Proteomes" id="UP000450000">
    <property type="component" value="Unassembled WGS sequence"/>
</dbReference>
<dbReference type="InterPro" id="IPR052026">
    <property type="entry name" value="ExeA_AAA_ATPase_DNA-bind"/>
</dbReference>
<dbReference type="PANTHER" id="PTHR35894">
    <property type="entry name" value="GENERAL SECRETION PATHWAY PROTEIN A-RELATED"/>
    <property type="match status" value="1"/>
</dbReference>
<name>A0A6N7KJT0_9ACTN</name>
<dbReference type="Pfam" id="PF05621">
    <property type="entry name" value="TniB"/>
    <property type="match status" value="1"/>
</dbReference>
<sequence>MVRTGDDELDFQPLVTREGWRAFADAPRPEAPTLLPEAAWLGLDPLERDAYDRARMTHHMRLLVVATPAIRHITTTGRKLLAYNAPKATGRRGLIVSGPSGTGKSTAVQQLGKKYHVDTMRQANPHSDRIPVAYIVVPSGATPKMLSIELASFLGLPIRPRASQHEITNAVCTVLRKVRCGMVIVDEIHNLDLSTRAGAEASDQLKYFYEQIRATFVYAGIDVAEHGLFSGLRGRQIAGRFLTIHTSAFGDNGAEERSDWKKIIATMEQALRLHRHAPGSLVRLAPYLQERSAGSIGALDQLIHQAANDAITDGTERITKRHLDEILLDTASQGEPWALPAPQGRPGRKAAS</sequence>
<evidence type="ECO:0000259" key="1">
    <source>
        <dbReference type="SMART" id="SM00382"/>
    </source>
</evidence>
<gene>
    <name evidence="2" type="ORF">F7Q99_01535</name>
</gene>
<dbReference type="InterPro" id="IPR003593">
    <property type="entry name" value="AAA+_ATPase"/>
</dbReference>
<organism evidence="2 3">
    <name type="scientific">Streptomyces kaniharaensis</name>
    <dbReference type="NCBI Taxonomy" id="212423"/>
    <lineage>
        <taxon>Bacteria</taxon>
        <taxon>Bacillati</taxon>
        <taxon>Actinomycetota</taxon>
        <taxon>Actinomycetes</taxon>
        <taxon>Kitasatosporales</taxon>
        <taxon>Streptomycetaceae</taxon>
        <taxon>Streptomyces</taxon>
    </lineage>
</organism>
<keyword evidence="3" id="KW-1185">Reference proteome</keyword>
<dbReference type="SMART" id="SM00382">
    <property type="entry name" value="AAA"/>
    <property type="match status" value="1"/>
</dbReference>
<feature type="domain" description="AAA+ ATPase" evidence="1">
    <location>
        <begin position="90"/>
        <end position="329"/>
    </location>
</feature>
<dbReference type="EMBL" id="WBOF01000001">
    <property type="protein sequence ID" value="MQS10995.1"/>
    <property type="molecule type" value="Genomic_DNA"/>
</dbReference>
<dbReference type="InterPro" id="IPR008868">
    <property type="entry name" value="TniB"/>
</dbReference>
<accession>A0A6N7KJT0</accession>
<evidence type="ECO:0000313" key="2">
    <source>
        <dbReference type="EMBL" id="MQS10995.1"/>
    </source>
</evidence>
<dbReference type="OrthoDB" id="4578613at2"/>
<proteinExistence type="predicted"/>
<dbReference type="AlphaFoldDB" id="A0A6N7KJT0"/>
<dbReference type="InterPro" id="IPR027417">
    <property type="entry name" value="P-loop_NTPase"/>
</dbReference>
<comment type="caution">
    <text evidence="2">The sequence shown here is derived from an EMBL/GenBank/DDBJ whole genome shotgun (WGS) entry which is preliminary data.</text>
</comment>